<evidence type="ECO:0000313" key="2">
    <source>
        <dbReference type="RefSeq" id="XP_030988238.1"/>
    </source>
</evidence>
<accession>A0A6P8BLR4</accession>
<reference evidence="2" key="2">
    <citation type="submission" date="2019-10" db="EMBL/GenBank/DDBJ databases">
        <authorList>
            <consortium name="NCBI Genome Project"/>
        </authorList>
    </citation>
    <scope>NUCLEOTIDE SEQUENCE</scope>
    <source>
        <strain evidence="2">NI907</strain>
    </source>
</reference>
<reference evidence="2" key="1">
    <citation type="journal article" date="2019" name="Mol. Biol. Evol.">
        <title>Blast fungal genomes show frequent chromosomal changes, gene gains and losses, and effector gene turnover.</title>
        <authorList>
            <person name="Gomez Luciano L.B."/>
            <person name="Jason Tsai I."/>
            <person name="Chuma I."/>
            <person name="Tosa Y."/>
            <person name="Chen Y.H."/>
            <person name="Li J.Y."/>
            <person name="Li M.Y."/>
            <person name="Jade Lu M.Y."/>
            <person name="Nakayashiki H."/>
            <person name="Li W.H."/>
        </authorList>
    </citation>
    <scope>NUCLEOTIDE SEQUENCE</scope>
    <source>
        <strain evidence="2">NI907</strain>
    </source>
</reference>
<reference evidence="2" key="3">
    <citation type="submission" date="2025-08" db="UniProtKB">
        <authorList>
            <consortium name="RefSeq"/>
        </authorList>
    </citation>
    <scope>IDENTIFICATION</scope>
    <source>
        <strain evidence="2">NI907</strain>
    </source>
</reference>
<dbReference type="Proteomes" id="UP000515153">
    <property type="component" value="Unplaced"/>
</dbReference>
<evidence type="ECO:0000313" key="1">
    <source>
        <dbReference type="Proteomes" id="UP000515153"/>
    </source>
</evidence>
<keyword evidence="1" id="KW-1185">Reference proteome</keyword>
<sequence length="68" mass="7777">MPIALDNKRRHDGKSGNLPISLFRCCLTWFQMPSLCGAFFSPSYLAMTLQTRHLLATINRISDCYEPK</sequence>
<name>A0A6P8BLR4_PYRGI</name>
<organism evidence="1 2">
    <name type="scientific">Pyricularia grisea</name>
    <name type="common">Crabgrass-specific blast fungus</name>
    <name type="synonym">Magnaporthe grisea</name>
    <dbReference type="NCBI Taxonomy" id="148305"/>
    <lineage>
        <taxon>Eukaryota</taxon>
        <taxon>Fungi</taxon>
        <taxon>Dikarya</taxon>
        <taxon>Ascomycota</taxon>
        <taxon>Pezizomycotina</taxon>
        <taxon>Sordariomycetes</taxon>
        <taxon>Sordariomycetidae</taxon>
        <taxon>Magnaporthales</taxon>
        <taxon>Pyriculariaceae</taxon>
        <taxon>Pyricularia</taxon>
    </lineage>
</organism>
<protein>
    <submittedName>
        <fullName evidence="2">Uncharacterized protein</fullName>
    </submittedName>
</protein>
<dbReference type="RefSeq" id="XP_030988238.1">
    <property type="nucleotide sequence ID" value="XM_031122534.1"/>
</dbReference>
<proteinExistence type="predicted"/>
<dbReference type="KEGG" id="pgri:PgNI_02468"/>
<gene>
    <name evidence="2" type="ORF">PgNI_02468</name>
</gene>
<dbReference type="GeneID" id="41957446"/>
<dbReference type="AlphaFoldDB" id="A0A6P8BLR4"/>